<evidence type="ECO:0000313" key="2">
    <source>
        <dbReference type="Proteomes" id="UP001558850"/>
    </source>
</evidence>
<organism evidence="1 2">
    <name type="scientific">Paraburkholderia phymatum</name>
    <dbReference type="NCBI Taxonomy" id="148447"/>
    <lineage>
        <taxon>Bacteria</taxon>
        <taxon>Pseudomonadati</taxon>
        <taxon>Pseudomonadota</taxon>
        <taxon>Betaproteobacteria</taxon>
        <taxon>Burkholderiales</taxon>
        <taxon>Burkholderiaceae</taxon>
        <taxon>Paraburkholderia</taxon>
    </lineage>
</organism>
<dbReference type="EMBL" id="JBFRCH010000014">
    <property type="protein sequence ID" value="MEX3934606.1"/>
    <property type="molecule type" value="Genomic_DNA"/>
</dbReference>
<name>A0ACC6U4J6_9BURK</name>
<sequence>MNLHLLAGVGVLSLLIAVSAWREALRNEPISRIRITPENMPQFKDKE</sequence>
<proteinExistence type="predicted"/>
<evidence type="ECO:0000313" key="1">
    <source>
        <dbReference type="EMBL" id="MEX3934606.1"/>
    </source>
</evidence>
<reference evidence="1" key="1">
    <citation type="submission" date="2024-07" db="EMBL/GenBank/DDBJ databases">
        <title>A survey of Mimosa microsymbionts across Brazilian biomes reveals a high diversity of Paraburkholderia nodulating endemic species, but also that Cupriavidus is common as a symbiont of widespread species.</title>
        <authorList>
            <person name="Rouws L."/>
            <person name="Barauna A."/>
            <person name="Beukes C."/>
            <person name="Rouws J.R.C."/>
            <person name="De Faria S.M."/>
            <person name="Gross E."/>
            <person name="Bueno Dos Reis Junior F."/>
            <person name="Simon M.F."/>
            <person name="Maluk M."/>
            <person name="Odee D.W."/>
            <person name="Kenicer G."/>
            <person name="Young J.P.W."/>
            <person name="Reis V.M."/>
            <person name="Zilli J."/>
            <person name="James E.K."/>
        </authorList>
    </citation>
    <scope>NUCLEOTIDE SEQUENCE</scope>
    <source>
        <strain evidence="1">EG181B</strain>
    </source>
</reference>
<keyword evidence="2" id="KW-1185">Reference proteome</keyword>
<accession>A0ACC6U4J6</accession>
<dbReference type="Proteomes" id="UP001558850">
    <property type="component" value="Unassembled WGS sequence"/>
</dbReference>
<comment type="caution">
    <text evidence="1">The sequence shown here is derived from an EMBL/GenBank/DDBJ whole genome shotgun (WGS) entry which is preliminary data.</text>
</comment>
<gene>
    <name evidence="1" type="ORF">AB4Y32_22935</name>
</gene>
<protein>
    <submittedName>
        <fullName evidence="1">Uncharacterized protein</fullName>
    </submittedName>
</protein>